<proteinExistence type="predicted"/>
<dbReference type="Proteomes" id="UP001164746">
    <property type="component" value="Chromosome 7"/>
</dbReference>
<evidence type="ECO:0000259" key="1">
    <source>
        <dbReference type="PROSITE" id="PS50097"/>
    </source>
</evidence>
<dbReference type="SUPFAM" id="SSF54695">
    <property type="entry name" value="POZ domain"/>
    <property type="match status" value="1"/>
</dbReference>
<name>A0ABY7ELA4_MYAAR</name>
<dbReference type="Pfam" id="PF00651">
    <property type="entry name" value="BTB"/>
    <property type="match status" value="1"/>
</dbReference>
<keyword evidence="3" id="KW-1185">Reference proteome</keyword>
<gene>
    <name evidence="2" type="ORF">MAR_034843</name>
</gene>
<dbReference type="InterPro" id="IPR000210">
    <property type="entry name" value="BTB/POZ_dom"/>
</dbReference>
<dbReference type="InterPro" id="IPR011333">
    <property type="entry name" value="SKP1/BTB/POZ_sf"/>
</dbReference>
<protein>
    <submittedName>
        <fullName evidence="2">BTB6B-like protein</fullName>
    </submittedName>
</protein>
<dbReference type="Gene3D" id="3.30.710.10">
    <property type="entry name" value="Potassium Channel Kv1.1, Chain A"/>
    <property type="match status" value="1"/>
</dbReference>
<feature type="domain" description="BTB" evidence="1">
    <location>
        <begin position="28"/>
        <end position="96"/>
    </location>
</feature>
<reference evidence="2" key="1">
    <citation type="submission" date="2022-11" db="EMBL/GenBank/DDBJ databases">
        <title>Centuries of genome instability and evolution in soft-shell clam transmissible cancer (bioRxiv).</title>
        <authorList>
            <person name="Hart S.F.M."/>
            <person name="Yonemitsu M.A."/>
            <person name="Giersch R.M."/>
            <person name="Beal B.F."/>
            <person name="Arriagada G."/>
            <person name="Davis B.W."/>
            <person name="Ostrander E.A."/>
            <person name="Goff S.P."/>
            <person name="Metzger M.J."/>
        </authorList>
    </citation>
    <scope>NUCLEOTIDE SEQUENCE</scope>
    <source>
        <strain evidence="2">MELC-2E11</strain>
        <tissue evidence="2">Siphon/mantle</tissue>
    </source>
</reference>
<accession>A0ABY7ELA4</accession>
<evidence type="ECO:0000313" key="3">
    <source>
        <dbReference type="Proteomes" id="UP001164746"/>
    </source>
</evidence>
<evidence type="ECO:0000313" key="2">
    <source>
        <dbReference type="EMBL" id="WAR09767.1"/>
    </source>
</evidence>
<organism evidence="2 3">
    <name type="scientific">Mya arenaria</name>
    <name type="common">Soft-shell clam</name>
    <dbReference type="NCBI Taxonomy" id="6604"/>
    <lineage>
        <taxon>Eukaryota</taxon>
        <taxon>Metazoa</taxon>
        <taxon>Spiralia</taxon>
        <taxon>Lophotrochozoa</taxon>
        <taxon>Mollusca</taxon>
        <taxon>Bivalvia</taxon>
        <taxon>Autobranchia</taxon>
        <taxon>Heteroconchia</taxon>
        <taxon>Euheterodonta</taxon>
        <taxon>Imparidentia</taxon>
        <taxon>Neoheterodontei</taxon>
        <taxon>Myida</taxon>
        <taxon>Myoidea</taxon>
        <taxon>Myidae</taxon>
        <taxon>Mya</taxon>
    </lineage>
</organism>
<dbReference type="EMBL" id="CP111018">
    <property type="protein sequence ID" value="WAR09767.1"/>
    <property type="molecule type" value="Genomic_DNA"/>
</dbReference>
<dbReference type="PANTHER" id="PTHR45774">
    <property type="entry name" value="BTB/POZ DOMAIN-CONTAINING"/>
    <property type="match status" value="1"/>
</dbReference>
<sequence>MASKTKDWRAELTASGCLKHIVQEKLFTDVTFIFPNGNESCTGHKLILSMRSAVFEAMFYGPMSNGDGEVTISDIDKKTFEMVLRYVCTDELGVDGETVLSSNESKPCRAPCKWATQTKRGTNKQKLLGQALKEIKFGLVTPQEFAEHVPETGLLDKDDQLDIYRWIITKNLHGSQVCDKFKSFPRQSQTLPITLNTSNCTEGTTLPNESRFTIQSNQPIRITSIAMKTSSYQLSSVTVSESEEEERPIPLSNINIRVSNTYDFKEAVNVKANTTVTFKFKFQKKKIHTDYGIITKNSSESVLSKL</sequence>
<dbReference type="PROSITE" id="PS50097">
    <property type="entry name" value="BTB"/>
    <property type="match status" value="1"/>
</dbReference>